<evidence type="ECO:0000313" key="1">
    <source>
        <dbReference type="EMBL" id="GJE02334.1"/>
    </source>
</evidence>
<organism evidence="1 2">
    <name type="scientific">Methylobacterium isbiliense</name>
    <dbReference type="NCBI Taxonomy" id="315478"/>
    <lineage>
        <taxon>Bacteria</taxon>
        <taxon>Pseudomonadati</taxon>
        <taxon>Pseudomonadota</taxon>
        <taxon>Alphaproteobacteria</taxon>
        <taxon>Hyphomicrobiales</taxon>
        <taxon>Methylobacteriaceae</taxon>
        <taxon>Methylobacterium</taxon>
    </lineage>
</organism>
<reference evidence="1" key="2">
    <citation type="submission" date="2021-08" db="EMBL/GenBank/DDBJ databases">
        <authorList>
            <person name="Tani A."/>
            <person name="Ola A."/>
            <person name="Ogura Y."/>
            <person name="Katsura K."/>
            <person name="Hayashi T."/>
        </authorList>
    </citation>
    <scope>NUCLEOTIDE SEQUENCE</scope>
    <source>
        <strain evidence="1">DSM 17168</strain>
    </source>
</reference>
<reference evidence="1" key="1">
    <citation type="journal article" date="2021" name="Front. Microbiol.">
        <title>Comprehensive Comparative Genomics and Phenotyping of Methylobacterium Species.</title>
        <authorList>
            <person name="Alessa O."/>
            <person name="Ogura Y."/>
            <person name="Fujitani Y."/>
            <person name="Takami H."/>
            <person name="Hayashi T."/>
            <person name="Sahin N."/>
            <person name="Tani A."/>
        </authorList>
    </citation>
    <scope>NUCLEOTIDE SEQUENCE</scope>
    <source>
        <strain evidence="1">DSM 17168</strain>
    </source>
</reference>
<protein>
    <submittedName>
        <fullName evidence="1">Uncharacterized protein</fullName>
    </submittedName>
</protein>
<sequence length="201" mass="21973">MLQIASKAPPPTGNRSADARYPGFRGGVCRSPIRYRHRWHRDLLIQAALDPEIDVMEPAETDVPGCVAFVVRRAFRRILVVGVHDNSLRPEIVAQEPAVLVVRTTVLMEPFLSAARAVWATRHCLIAASDRVRILAHLDRVPEAELHDLAALVRAPADGVDTVLGMACSGELSISLSDGICPQTKVRRRRPLPAVEVGSSL</sequence>
<evidence type="ECO:0000313" key="2">
    <source>
        <dbReference type="Proteomes" id="UP001055153"/>
    </source>
</evidence>
<dbReference type="EMBL" id="BPQQ01000052">
    <property type="protein sequence ID" value="GJE02334.1"/>
    <property type="molecule type" value="Genomic_DNA"/>
</dbReference>
<name>A0ABQ4SKP9_9HYPH</name>
<accession>A0ABQ4SKP9</accession>
<gene>
    <name evidence="1" type="ORF">GMJLKIPL_4281</name>
</gene>
<proteinExistence type="predicted"/>
<dbReference type="Proteomes" id="UP001055153">
    <property type="component" value="Unassembled WGS sequence"/>
</dbReference>
<dbReference type="RefSeq" id="WP_238238256.1">
    <property type="nucleotide sequence ID" value="NZ_BPQQ01000052.1"/>
</dbReference>
<keyword evidence="2" id="KW-1185">Reference proteome</keyword>
<comment type="caution">
    <text evidence="1">The sequence shown here is derived from an EMBL/GenBank/DDBJ whole genome shotgun (WGS) entry which is preliminary data.</text>
</comment>